<feature type="region of interest" description="Disordered" evidence="1">
    <location>
        <begin position="211"/>
        <end position="243"/>
    </location>
</feature>
<evidence type="ECO:0000259" key="2">
    <source>
        <dbReference type="PROSITE" id="PS50020"/>
    </source>
</evidence>
<dbReference type="EMBL" id="JAQMWT010000119">
    <property type="protein sequence ID" value="KAJ8610110.1"/>
    <property type="molecule type" value="Genomic_DNA"/>
</dbReference>
<protein>
    <recommendedName>
        <fullName evidence="2">WW domain-containing protein</fullName>
    </recommendedName>
</protein>
<dbReference type="InterPro" id="IPR001202">
    <property type="entry name" value="WW_dom"/>
</dbReference>
<dbReference type="SMART" id="SM00456">
    <property type="entry name" value="WW"/>
    <property type="match status" value="1"/>
</dbReference>
<feature type="compositionally biased region" description="Basic and acidic residues" evidence="1">
    <location>
        <begin position="114"/>
        <end position="132"/>
    </location>
</feature>
<evidence type="ECO:0000256" key="1">
    <source>
        <dbReference type="SAM" id="MobiDB-lite"/>
    </source>
</evidence>
<dbReference type="Pfam" id="PF00397">
    <property type="entry name" value="WW"/>
    <property type="match status" value="1"/>
</dbReference>
<comment type="caution">
    <text evidence="3">The sequence shown here is derived from an EMBL/GenBank/DDBJ whole genome shotgun (WGS) entry which is preliminary data.</text>
</comment>
<accession>A0AAD7XLT3</accession>
<evidence type="ECO:0000313" key="4">
    <source>
        <dbReference type="Proteomes" id="UP001230188"/>
    </source>
</evidence>
<organism evidence="3 4">
    <name type="scientific">Chrysophaeum taylorii</name>
    <dbReference type="NCBI Taxonomy" id="2483200"/>
    <lineage>
        <taxon>Eukaryota</taxon>
        <taxon>Sar</taxon>
        <taxon>Stramenopiles</taxon>
        <taxon>Ochrophyta</taxon>
        <taxon>Pelagophyceae</taxon>
        <taxon>Pelagomonadales</taxon>
        <taxon>Pelagomonadaceae</taxon>
        <taxon>Chrysophaeum</taxon>
    </lineage>
</organism>
<feature type="domain" description="WW" evidence="2">
    <location>
        <begin position="244"/>
        <end position="278"/>
    </location>
</feature>
<evidence type="ECO:0000313" key="3">
    <source>
        <dbReference type="EMBL" id="KAJ8610110.1"/>
    </source>
</evidence>
<dbReference type="Gene3D" id="2.20.70.10">
    <property type="match status" value="1"/>
</dbReference>
<sequence>MPTTFFSTLESSVAPSMCREYCVLVNNDEKRCKVPWYLPGSYWIWCSEPCVKLGATRIDLDDASARCKIPITFCKSARKKRQSVDVHVSVAPPEFFNARRYVLRFHLTLCGTEKSSDDKKTLTPPLEGRREQAVPPPPAEPIEIAQLENIVKTERLMQLHAQCQELRRYGCPSAWRLLSTVVHPEVADDVRRLESISANFDNLNKILGSQVRAKTTKRHKAKSFRDGLSPRASKDGSRPSSPVVEMAHGWSASFDATYKCPYYFHEKLGVVQWEPPDEQEPVRVCHGSDPVLITRPGSPEERTSMLESPISS</sequence>
<proteinExistence type="predicted"/>
<feature type="region of interest" description="Disordered" evidence="1">
    <location>
        <begin position="288"/>
        <end position="312"/>
    </location>
</feature>
<dbReference type="PROSITE" id="PS50020">
    <property type="entry name" value="WW_DOMAIN_2"/>
    <property type="match status" value="1"/>
</dbReference>
<name>A0AAD7XLT3_9STRA</name>
<keyword evidence="4" id="KW-1185">Reference proteome</keyword>
<gene>
    <name evidence="3" type="ORF">CTAYLR_007085</name>
</gene>
<feature type="region of interest" description="Disordered" evidence="1">
    <location>
        <begin position="114"/>
        <end position="140"/>
    </location>
</feature>
<reference evidence="3" key="1">
    <citation type="submission" date="2023-01" db="EMBL/GenBank/DDBJ databases">
        <title>Metagenome sequencing of chrysophaentin producing Chrysophaeum taylorii.</title>
        <authorList>
            <person name="Davison J."/>
            <person name="Bewley C."/>
        </authorList>
    </citation>
    <scope>NUCLEOTIDE SEQUENCE</scope>
    <source>
        <strain evidence="3">NIES-1699</strain>
    </source>
</reference>
<dbReference type="AlphaFoldDB" id="A0AAD7XLT3"/>
<dbReference type="Proteomes" id="UP001230188">
    <property type="component" value="Unassembled WGS sequence"/>
</dbReference>